<keyword evidence="6 8" id="KW-1133">Transmembrane helix</keyword>
<dbReference type="AlphaFoldDB" id="A0A1I4EJ05"/>
<reference evidence="11" key="1">
    <citation type="submission" date="2016-10" db="EMBL/GenBank/DDBJ databases">
        <authorList>
            <person name="Varghese N."/>
            <person name="Submissions S."/>
        </authorList>
    </citation>
    <scope>NUCLEOTIDE SEQUENCE [LARGE SCALE GENOMIC DNA]</scope>
    <source>
        <strain evidence="11">Nm69</strain>
    </source>
</reference>
<dbReference type="InterPro" id="IPR026392">
    <property type="entry name" value="Exo/Archaeosortase_dom"/>
</dbReference>
<keyword evidence="5" id="KW-0378">Hydrolase</keyword>
<dbReference type="GO" id="GO:0006508">
    <property type="term" value="P:proteolysis"/>
    <property type="evidence" value="ECO:0007669"/>
    <property type="project" value="UniProtKB-KW"/>
</dbReference>
<dbReference type="NCBIfam" id="TIGR02602">
    <property type="entry name" value="8TM_EpsH"/>
    <property type="match status" value="1"/>
</dbReference>
<dbReference type="InterPro" id="IPR013426">
    <property type="entry name" value="EpsH-like"/>
</dbReference>
<comment type="subcellular location">
    <subcellularLocation>
        <location evidence="1">Cell membrane</location>
        <topology evidence="1">Multi-pass membrane protein</topology>
    </subcellularLocation>
</comment>
<feature type="domain" description="Methanolan biosynthesis EpsI" evidence="9">
    <location>
        <begin position="315"/>
        <end position="509"/>
    </location>
</feature>
<feature type="transmembrane region" description="Helical" evidence="8">
    <location>
        <begin position="308"/>
        <end position="327"/>
    </location>
</feature>
<organism evidence="10 11">
    <name type="scientific">Nitrosomonas aestuarii</name>
    <dbReference type="NCBI Taxonomy" id="52441"/>
    <lineage>
        <taxon>Bacteria</taxon>
        <taxon>Pseudomonadati</taxon>
        <taxon>Pseudomonadota</taxon>
        <taxon>Betaproteobacteria</taxon>
        <taxon>Nitrosomonadales</taxon>
        <taxon>Nitrosomonadaceae</taxon>
        <taxon>Nitrosomonas</taxon>
    </lineage>
</organism>
<evidence type="ECO:0000256" key="5">
    <source>
        <dbReference type="ARBA" id="ARBA00022801"/>
    </source>
</evidence>
<feature type="transmembrane region" description="Helical" evidence="8">
    <location>
        <begin position="192"/>
        <end position="210"/>
    </location>
</feature>
<dbReference type="Proteomes" id="UP000199533">
    <property type="component" value="Unassembled WGS sequence"/>
</dbReference>
<dbReference type="Pfam" id="PF09721">
    <property type="entry name" value="Exosortase_EpsH"/>
    <property type="match status" value="1"/>
</dbReference>
<dbReference type="STRING" id="52441.SAMN05216302_102813"/>
<dbReference type="OrthoDB" id="9797363at2"/>
<evidence type="ECO:0000313" key="10">
    <source>
        <dbReference type="EMBL" id="SFL04436.1"/>
    </source>
</evidence>
<gene>
    <name evidence="10" type="ORF">SAMN05216302_102813</name>
</gene>
<keyword evidence="4 8" id="KW-0812">Transmembrane</keyword>
<evidence type="ECO:0000256" key="8">
    <source>
        <dbReference type="SAM" id="Phobius"/>
    </source>
</evidence>
<dbReference type="NCBIfam" id="TIGR03109">
    <property type="entry name" value="exosort_XrtA"/>
    <property type="match status" value="1"/>
</dbReference>
<keyword evidence="2" id="KW-1003">Cell membrane</keyword>
<dbReference type="EMBL" id="FOSP01000028">
    <property type="protein sequence ID" value="SFL04436.1"/>
    <property type="molecule type" value="Genomic_DNA"/>
</dbReference>
<accession>A0A1I4EJ05</accession>
<dbReference type="RefSeq" id="WP_090701657.1">
    <property type="nucleotide sequence ID" value="NZ_FOSP01000028.1"/>
</dbReference>
<dbReference type="GO" id="GO:0005886">
    <property type="term" value="C:plasma membrane"/>
    <property type="evidence" value="ECO:0007669"/>
    <property type="project" value="UniProtKB-SubCell"/>
</dbReference>
<feature type="transmembrane region" description="Helical" evidence="8">
    <location>
        <begin position="49"/>
        <end position="66"/>
    </location>
</feature>
<name>A0A1I4EJ05_9PROT</name>
<evidence type="ECO:0000256" key="3">
    <source>
        <dbReference type="ARBA" id="ARBA00022670"/>
    </source>
</evidence>
<evidence type="ECO:0000259" key="9">
    <source>
        <dbReference type="Pfam" id="PF11984"/>
    </source>
</evidence>
<dbReference type="Pfam" id="PF11984">
    <property type="entry name" value="DUF3485"/>
    <property type="match status" value="1"/>
</dbReference>
<dbReference type="GO" id="GO:0008233">
    <property type="term" value="F:peptidase activity"/>
    <property type="evidence" value="ECO:0007669"/>
    <property type="project" value="UniProtKB-KW"/>
</dbReference>
<evidence type="ECO:0000313" key="11">
    <source>
        <dbReference type="Proteomes" id="UP000199533"/>
    </source>
</evidence>
<dbReference type="InterPro" id="IPR017540">
    <property type="entry name" value="Exosortase-1"/>
</dbReference>
<dbReference type="NCBIfam" id="TIGR04178">
    <property type="entry name" value="exo_archaeo"/>
    <property type="match status" value="1"/>
</dbReference>
<evidence type="ECO:0000256" key="7">
    <source>
        <dbReference type="ARBA" id="ARBA00023136"/>
    </source>
</evidence>
<dbReference type="InterPro" id="IPR014263">
    <property type="entry name" value="Methanolan_biosynth_EpsI"/>
</dbReference>
<sequence>MNTLSSTENLNRNPISLAGLMTILAVAGIMIFYHVTAWSMVATWYRSETYAHGFLILPFVIYLIWTKRKSIVALDQQPSPTALIGLCVLGFFWLISELASVQVLAQYALVAMLPAVVAVIMGYRVMFAMAFPLVYLFFAVPFGDVLIPPLINFTADFTVNALQLSGIPVYREGTFFSLPTGNWSVVEACSGLRYLIASVTLGTLYAYLTYRSLSRRLIFIAFSIIVPILANGVRAYLIVMTGHLSDMQLAVGVDHLIYGWVFFGFVMLLLFWVGSLWREDSSEIINNDYSEKQLTKTRNNSVSNKKTILITCATLIITSIWPIYATYLEEDEAYVQQEFSFYLPDNKWHIASNSVSDWKPIYIGEPGRFEQHYVNNENEMISLYVTYYYNQRQGNELISSGNVLVQEMDSPWRKISEAKRSVMINSRDVTIRQTQLRSHSHNLLVWSWYVLGGDETINPYMAKALLARNRLLSSNDMGTEIIIAAPYEVQPDEAIPVLQQFLTDMLPAILNGLEDISEQ</sequence>
<feature type="transmembrane region" description="Helical" evidence="8">
    <location>
        <begin position="257"/>
        <end position="277"/>
    </location>
</feature>
<feature type="transmembrane region" description="Helical" evidence="8">
    <location>
        <begin position="15"/>
        <end position="37"/>
    </location>
</feature>
<keyword evidence="11" id="KW-1185">Reference proteome</keyword>
<dbReference type="NCBIfam" id="TIGR02914">
    <property type="entry name" value="EpsI_fam"/>
    <property type="match status" value="1"/>
</dbReference>
<protein>
    <submittedName>
        <fullName evidence="10">Exosortase A</fullName>
    </submittedName>
</protein>
<dbReference type="InterPro" id="IPR019127">
    <property type="entry name" value="Exosortase"/>
</dbReference>
<evidence type="ECO:0000256" key="2">
    <source>
        <dbReference type="ARBA" id="ARBA00022475"/>
    </source>
</evidence>
<evidence type="ECO:0000256" key="1">
    <source>
        <dbReference type="ARBA" id="ARBA00004651"/>
    </source>
</evidence>
<evidence type="ECO:0000256" key="6">
    <source>
        <dbReference type="ARBA" id="ARBA00022989"/>
    </source>
</evidence>
<feature type="transmembrane region" description="Helical" evidence="8">
    <location>
        <begin position="217"/>
        <end position="237"/>
    </location>
</feature>
<keyword evidence="7 8" id="KW-0472">Membrane</keyword>
<feature type="transmembrane region" description="Helical" evidence="8">
    <location>
        <begin position="78"/>
        <end position="95"/>
    </location>
</feature>
<proteinExistence type="predicted"/>
<keyword evidence="3" id="KW-0645">Protease</keyword>
<evidence type="ECO:0000256" key="4">
    <source>
        <dbReference type="ARBA" id="ARBA00022692"/>
    </source>
</evidence>